<dbReference type="GO" id="GO:0019284">
    <property type="term" value="P:L-methionine salvage from S-adenosylmethionine"/>
    <property type="evidence" value="ECO:0007669"/>
    <property type="project" value="TreeGrafter"/>
</dbReference>
<accession>L0EDK6</accession>
<dbReference type="eggNOG" id="COG0775">
    <property type="taxonomic scope" value="Bacteria"/>
</dbReference>
<dbReference type="EMBL" id="CP003255">
    <property type="protein sequence ID" value="AGA58338.1"/>
    <property type="molecule type" value="Genomic_DNA"/>
</dbReference>
<evidence type="ECO:0000256" key="5">
    <source>
        <dbReference type="ARBA" id="ARBA00023167"/>
    </source>
</evidence>
<proteinExistence type="predicted"/>
<dbReference type="NCBIfam" id="NF004079">
    <property type="entry name" value="PRK05584.1"/>
    <property type="match status" value="1"/>
</dbReference>
<reference evidence="8" key="1">
    <citation type="submission" date="2012-01" db="EMBL/GenBank/DDBJ databases">
        <title>Complete sequence of chromosome of Thermobacillus composti KWC4.</title>
        <authorList>
            <person name="Lucas S."/>
            <person name="Han J."/>
            <person name="Lapidus A."/>
            <person name="Cheng J.-F."/>
            <person name="Goodwin L."/>
            <person name="Pitluck S."/>
            <person name="Peters L."/>
            <person name="Ovchinnikova G."/>
            <person name="Teshima H."/>
            <person name="Detter J.C."/>
            <person name="Han C."/>
            <person name="Tapia R."/>
            <person name="Land M."/>
            <person name="Hauser L."/>
            <person name="Kyrpides N."/>
            <person name="Ivanova N."/>
            <person name="Pagani I."/>
            <person name="Anderson I."/>
            <person name="Woyke T."/>
        </authorList>
    </citation>
    <scope>NUCLEOTIDE SEQUENCE [LARGE SCALE GENOMIC DNA]</scope>
    <source>
        <strain evidence="8">DSM 18247 / JCM 13945 / KWC4</strain>
    </source>
</reference>
<dbReference type="InterPro" id="IPR000845">
    <property type="entry name" value="Nucleoside_phosphorylase_d"/>
</dbReference>
<dbReference type="KEGG" id="tco:Theco_2220"/>
<dbReference type="NCBIfam" id="TIGR01704">
    <property type="entry name" value="MTA_SAH-Nsdase"/>
    <property type="match status" value="1"/>
</dbReference>
<dbReference type="RefSeq" id="WP_015255082.1">
    <property type="nucleotide sequence ID" value="NC_019897.1"/>
</dbReference>
<name>L0EDK6_THECK</name>
<dbReference type="STRING" id="717605.Theco_2220"/>
<dbReference type="InterPro" id="IPR010049">
    <property type="entry name" value="MTA_SAH_Nsdase"/>
</dbReference>
<dbReference type="PANTHER" id="PTHR46832">
    <property type="entry name" value="5'-METHYLTHIOADENOSINE/S-ADENOSYLHOMOCYSTEINE NUCLEOSIDASE"/>
    <property type="match status" value="1"/>
</dbReference>
<evidence type="ECO:0000313" key="7">
    <source>
        <dbReference type="EMBL" id="AGA58338.1"/>
    </source>
</evidence>
<dbReference type="OrthoDB" id="9792278at2"/>
<comment type="pathway">
    <text evidence="1">Amino-acid biosynthesis; L-methionine biosynthesis via salvage pathway; S-methyl-5-thio-alpha-D-ribose 1-phosphate from S-methyl-5'-thioadenosine (hydrolase route): step 1/2.</text>
</comment>
<keyword evidence="4" id="KW-0378">Hydrolase</keyword>
<dbReference type="UniPathway" id="UPA00904">
    <property type="reaction ID" value="UER00871"/>
</dbReference>
<evidence type="ECO:0000256" key="2">
    <source>
        <dbReference type="ARBA" id="ARBA00011974"/>
    </source>
</evidence>
<dbReference type="Gene3D" id="3.40.50.1580">
    <property type="entry name" value="Nucleoside phosphorylase domain"/>
    <property type="match status" value="1"/>
</dbReference>
<dbReference type="GO" id="GO:0019509">
    <property type="term" value="P:L-methionine salvage from methylthioadenosine"/>
    <property type="evidence" value="ECO:0007669"/>
    <property type="project" value="UniProtKB-UniPathway"/>
</dbReference>
<dbReference type="HOGENOM" id="CLU_031248_2_0_9"/>
<dbReference type="Proteomes" id="UP000010795">
    <property type="component" value="Chromosome"/>
</dbReference>
<keyword evidence="5" id="KW-0486">Methionine biosynthesis</keyword>
<evidence type="ECO:0000256" key="4">
    <source>
        <dbReference type="ARBA" id="ARBA00022801"/>
    </source>
</evidence>
<dbReference type="CDD" id="cd09008">
    <property type="entry name" value="MTAN"/>
    <property type="match status" value="1"/>
</dbReference>
<evidence type="ECO:0000256" key="3">
    <source>
        <dbReference type="ARBA" id="ARBA00022605"/>
    </source>
</evidence>
<dbReference type="SUPFAM" id="SSF53167">
    <property type="entry name" value="Purine and uridine phosphorylases"/>
    <property type="match status" value="1"/>
</dbReference>
<keyword evidence="3" id="KW-0028">Amino-acid biosynthesis</keyword>
<dbReference type="InterPro" id="IPR035994">
    <property type="entry name" value="Nucleoside_phosphorylase_sf"/>
</dbReference>
<keyword evidence="8" id="KW-1185">Reference proteome</keyword>
<dbReference type="EC" id="3.2.2.9" evidence="2"/>
<dbReference type="GO" id="GO:0005829">
    <property type="term" value="C:cytosol"/>
    <property type="evidence" value="ECO:0007669"/>
    <property type="project" value="TreeGrafter"/>
</dbReference>
<dbReference type="GO" id="GO:0009164">
    <property type="term" value="P:nucleoside catabolic process"/>
    <property type="evidence" value="ECO:0007669"/>
    <property type="project" value="InterPro"/>
</dbReference>
<feature type="domain" description="Nucleoside phosphorylase" evidence="6">
    <location>
        <begin position="5"/>
        <end position="229"/>
    </location>
</feature>
<organism evidence="7 8">
    <name type="scientific">Thermobacillus composti (strain DSM 18247 / JCM 13945 / KWC4)</name>
    <dbReference type="NCBI Taxonomy" id="717605"/>
    <lineage>
        <taxon>Bacteria</taxon>
        <taxon>Bacillati</taxon>
        <taxon>Bacillota</taxon>
        <taxon>Bacilli</taxon>
        <taxon>Bacillales</taxon>
        <taxon>Paenibacillaceae</taxon>
        <taxon>Thermobacillus</taxon>
    </lineage>
</organism>
<dbReference type="PANTHER" id="PTHR46832:SF1">
    <property type="entry name" value="5'-METHYLTHIOADENOSINE_S-ADENOSYLHOMOCYSTEINE NUCLEOSIDASE"/>
    <property type="match status" value="1"/>
</dbReference>
<sequence>MTFGTVGIIGAMKEEVELLHRNVRVTGTRSKAGIDYATGELHGKQVIFCRSGVGKVNAAICTQVLIDQGVDCVLFTGVAGALDPDLNVGDIVISTVCQQHDMDVTALGFPRGVIPFHEQSEFAADDRLVGLAVSAGESLFPGRCRTGKVLSGDQFIANRETVRELRETMGGACVEMEGAAVAQVCAMNGVPFVIIRSMSDRADGGAPDSFEAFTVEASNRSYRLVEAMIMRMGDMA</sequence>
<dbReference type="GO" id="GO:0008782">
    <property type="term" value="F:adenosylhomocysteine nucleosidase activity"/>
    <property type="evidence" value="ECO:0007669"/>
    <property type="project" value="UniProtKB-EC"/>
</dbReference>
<dbReference type="AlphaFoldDB" id="L0EDK6"/>
<evidence type="ECO:0000259" key="6">
    <source>
        <dbReference type="Pfam" id="PF01048"/>
    </source>
</evidence>
<dbReference type="Pfam" id="PF01048">
    <property type="entry name" value="PNP_UDP_1"/>
    <property type="match status" value="1"/>
</dbReference>
<gene>
    <name evidence="7" type="ordered locus">Theco_2220</name>
</gene>
<evidence type="ECO:0000313" key="8">
    <source>
        <dbReference type="Proteomes" id="UP000010795"/>
    </source>
</evidence>
<dbReference type="GO" id="GO:0008930">
    <property type="term" value="F:methylthioadenosine nucleosidase activity"/>
    <property type="evidence" value="ECO:0007669"/>
    <property type="project" value="InterPro"/>
</dbReference>
<protein>
    <recommendedName>
        <fullName evidence="2">adenosylhomocysteine nucleosidase</fullName>
        <ecNumber evidence="2">3.2.2.9</ecNumber>
    </recommendedName>
</protein>
<evidence type="ECO:0000256" key="1">
    <source>
        <dbReference type="ARBA" id="ARBA00004945"/>
    </source>
</evidence>